<accession>A0A9Q8IM06</accession>
<evidence type="ECO:0000256" key="2">
    <source>
        <dbReference type="ARBA" id="ARBA00023015"/>
    </source>
</evidence>
<dbReference type="InterPro" id="IPR036390">
    <property type="entry name" value="WH_DNA-bd_sf"/>
</dbReference>
<organism evidence="5 6">
    <name type="scientific">Apilactobacillus micheneri</name>
    <dbReference type="NCBI Taxonomy" id="1899430"/>
    <lineage>
        <taxon>Bacteria</taxon>
        <taxon>Bacillati</taxon>
        <taxon>Bacillota</taxon>
        <taxon>Bacilli</taxon>
        <taxon>Lactobacillales</taxon>
        <taxon>Lactobacillaceae</taxon>
        <taxon>Apilactobacillus</taxon>
    </lineage>
</organism>
<protein>
    <submittedName>
        <fullName evidence="5">CopY/TcrY family copper transport repressor</fullName>
    </submittedName>
</protein>
<reference evidence="5" key="1">
    <citation type="submission" date="2018-08" db="EMBL/GenBank/DDBJ databases">
        <title>Comparative genomics of wild bee and flower associated Lactobacillus reveals potential adaptation to the bee host.</title>
        <authorList>
            <person name="Vuong H.Q."/>
            <person name="Mcfrederick Q.S."/>
        </authorList>
    </citation>
    <scope>NUCLEOTIDE SEQUENCE</scope>
    <source>
        <strain evidence="5">HV_63</strain>
    </source>
</reference>
<dbReference type="InterPro" id="IPR036388">
    <property type="entry name" value="WH-like_DNA-bd_sf"/>
</dbReference>
<dbReference type="GO" id="GO:0045892">
    <property type="term" value="P:negative regulation of DNA-templated transcription"/>
    <property type="evidence" value="ECO:0007669"/>
    <property type="project" value="InterPro"/>
</dbReference>
<evidence type="ECO:0000313" key="6">
    <source>
        <dbReference type="Proteomes" id="UP000784700"/>
    </source>
</evidence>
<dbReference type="EMBL" id="QUBG01000003">
    <property type="protein sequence ID" value="TPR44205.1"/>
    <property type="molecule type" value="Genomic_DNA"/>
</dbReference>
<dbReference type="Pfam" id="PF03965">
    <property type="entry name" value="Penicillinase_R"/>
    <property type="match status" value="1"/>
</dbReference>
<dbReference type="AlphaFoldDB" id="A0A9Q8IM06"/>
<keyword evidence="3" id="KW-0238">DNA-binding</keyword>
<proteinExistence type="inferred from homology"/>
<dbReference type="InterPro" id="IPR005650">
    <property type="entry name" value="BlaI_family"/>
</dbReference>
<name>A0A9Q8IM06_9LACO</name>
<sequence>MVTIDNKVSNISDAEWELMRVLWTIGDSRSKTIIDLLSKKSDWSESTIKTLITRLKNKKIIGVKKIDKKNYYYCLINEQDAYKMKIKHLFDEICCMQYGSTLDYLINNVDLSKSDISKLIKTLDKKMVDAPEKVECHCLGGKIYES</sequence>
<keyword evidence="2" id="KW-0805">Transcription regulation</keyword>
<comment type="similarity">
    <text evidence="1">Belongs to the BlaI transcriptional regulatory family.</text>
</comment>
<dbReference type="NCBIfam" id="TIGR02698">
    <property type="entry name" value="CopY_TcrY"/>
    <property type="match status" value="1"/>
</dbReference>
<evidence type="ECO:0000313" key="5">
    <source>
        <dbReference type="EMBL" id="TPR44205.1"/>
    </source>
</evidence>
<dbReference type="Gene3D" id="1.10.10.10">
    <property type="entry name" value="Winged helix-like DNA-binding domain superfamily/Winged helix DNA-binding domain"/>
    <property type="match status" value="1"/>
</dbReference>
<dbReference type="Proteomes" id="UP000784700">
    <property type="component" value="Unassembled WGS sequence"/>
</dbReference>
<evidence type="ECO:0000256" key="3">
    <source>
        <dbReference type="ARBA" id="ARBA00023125"/>
    </source>
</evidence>
<evidence type="ECO:0000256" key="1">
    <source>
        <dbReference type="ARBA" id="ARBA00011046"/>
    </source>
</evidence>
<keyword evidence="4" id="KW-0804">Transcription</keyword>
<gene>
    <name evidence="5" type="ORF">DY130_03975</name>
</gene>
<dbReference type="GeneID" id="58108413"/>
<dbReference type="SUPFAM" id="SSF46785">
    <property type="entry name" value="Winged helix' DNA-binding domain"/>
    <property type="match status" value="1"/>
</dbReference>
<dbReference type="GO" id="GO:0003677">
    <property type="term" value="F:DNA binding"/>
    <property type="evidence" value="ECO:0007669"/>
    <property type="project" value="UniProtKB-KW"/>
</dbReference>
<dbReference type="PIRSF" id="PIRSF019455">
    <property type="entry name" value="CopR_AtkY"/>
    <property type="match status" value="1"/>
</dbReference>
<dbReference type="InterPro" id="IPR014071">
    <property type="entry name" value="Cu_transp_CopY/TcrY"/>
</dbReference>
<dbReference type="RefSeq" id="WP_140934461.1">
    <property type="nucleotide sequence ID" value="NZ_QUBF01000003.1"/>
</dbReference>
<evidence type="ECO:0000256" key="4">
    <source>
        <dbReference type="ARBA" id="ARBA00023163"/>
    </source>
</evidence>
<comment type="caution">
    <text evidence="5">The sequence shown here is derived from an EMBL/GenBank/DDBJ whole genome shotgun (WGS) entry which is preliminary data.</text>
</comment>